<evidence type="ECO:0000313" key="1">
    <source>
        <dbReference type="EMBL" id="MDQ0367558.1"/>
    </source>
</evidence>
<evidence type="ECO:0000313" key="2">
    <source>
        <dbReference type="Proteomes" id="UP001240236"/>
    </source>
</evidence>
<dbReference type="RefSeq" id="WP_307241669.1">
    <property type="nucleotide sequence ID" value="NZ_JAUSUZ010000001.1"/>
</dbReference>
<comment type="caution">
    <text evidence="1">The sequence shown here is derived from an EMBL/GenBank/DDBJ whole genome shotgun (WGS) entry which is preliminary data.</text>
</comment>
<name>A0AAE3W080_9ACTN</name>
<dbReference type="Proteomes" id="UP001240236">
    <property type="component" value="Unassembled WGS sequence"/>
</dbReference>
<dbReference type="EMBL" id="JAUSUZ010000001">
    <property type="protein sequence ID" value="MDQ0367558.1"/>
    <property type="molecule type" value="Genomic_DNA"/>
</dbReference>
<sequence length="127" mass="13878">MDARNLILAALRLATDFTRKLKPEEVDQLVDGKASIGFVPAGAQIVSTGPNVADVSKELQRLLTRRDGEEYLVALKLRKDQLVALAKQLDVAVRSKDTKAAIQQAIIEATVGAREDAASMHGQSWRR</sequence>
<proteinExistence type="predicted"/>
<protein>
    <submittedName>
        <fullName evidence="1">Uncharacterized protein</fullName>
    </submittedName>
</protein>
<organism evidence="1 2">
    <name type="scientific">Catenuloplanes indicus</name>
    <dbReference type="NCBI Taxonomy" id="137267"/>
    <lineage>
        <taxon>Bacteria</taxon>
        <taxon>Bacillati</taxon>
        <taxon>Actinomycetota</taxon>
        <taxon>Actinomycetes</taxon>
        <taxon>Micromonosporales</taxon>
        <taxon>Micromonosporaceae</taxon>
        <taxon>Catenuloplanes</taxon>
    </lineage>
</organism>
<keyword evidence="2" id="KW-1185">Reference proteome</keyword>
<dbReference type="AlphaFoldDB" id="A0AAE3W080"/>
<gene>
    <name evidence="1" type="ORF">J2S42_004227</name>
</gene>
<accession>A0AAE3W080</accession>
<reference evidence="1 2" key="1">
    <citation type="submission" date="2023-07" db="EMBL/GenBank/DDBJ databases">
        <title>Sequencing the genomes of 1000 actinobacteria strains.</title>
        <authorList>
            <person name="Klenk H.-P."/>
        </authorList>
    </citation>
    <scope>NUCLEOTIDE SEQUENCE [LARGE SCALE GENOMIC DNA]</scope>
    <source>
        <strain evidence="1 2">DSM 44709</strain>
    </source>
</reference>